<comment type="caution">
    <text evidence="1">The sequence shown here is derived from an EMBL/GenBank/DDBJ whole genome shotgun (WGS) entry which is preliminary data.</text>
</comment>
<accession>A0AB34ADX6</accession>
<dbReference type="Proteomes" id="UP000321839">
    <property type="component" value="Unassembled WGS sequence"/>
</dbReference>
<name>A0AB34ADX6_STAUR</name>
<evidence type="ECO:0000313" key="2">
    <source>
        <dbReference type="Proteomes" id="UP000321839"/>
    </source>
</evidence>
<gene>
    <name evidence="1" type="ORF">SCO02_00370</name>
</gene>
<dbReference type="RefSeq" id="WP_240621241.1">
    <property type="nucleotide sequence ID" value="NZ_PPRL01000162.1"/>
</dbReference>
<organism evidence="1 2">
    <name type="scientific">Staphylococcus ureilyticus</name>
    <name type="common">Staphylococcus cohnii subsp. urealyticus</name>
    <dbReference type="NCBI Taxonomy" id="94138"/>
    <lineage>
        <taxon>Bacteria</taxon>
        <taxon>Bacillati</taxon>
        <taxon>Bacillota</taxon>
        <taxon>Bacilli</taxon>
        <taxon>Bacillales</taxon>
        <taxon>Staphylococcaceae</taxon>
        <taxon>Staphylococcus</taxon>
        <taxon>Staphylococcus cohnii species complex</taxon>
    </lineage>
</organism>
<keyword evidence="2" id="KW-1185">Reference proteome</keyword>
<proteinExistence type="predicted"/>
<reference evidence="1 2" key="1">
    <citation type="submission" date="2019-07" db="EMBL/GenBank/DDBJ databases">
        <title>Whole genome shotgun sequence of Staphylococcus cohnii subsp. urealyticus NBRC 109766.</title>
        <authorList>
            <person name="Hosoyama A."/>
            <person name="Uohara A."/>
            <person name="Ohji S."/>
            <person name="Ichikawa N."/>
        </authorList>
    </citation>
    <scope>NUCLEOTIDE SEQUENCE [LARGE SCALE GENOMIC DNA]</scope>
    <source>
        <strain evidence="1 2">NBRC 109766</strain>
    </source>
</reference>
<dbReference type="AlphaFoldDB" id="A0AB34ADX6"/>
<protein>
    <submittedName>
        <fullName evidence="1">Uncharacterized protein</fullName>
    </submittedName>
</protein>
<evidence type="ECO:0000313" key="1">
    <source>
        <dbReference type="EMBL" id="GEQ01596.1"/>
    </source>
</evidence>
<dbReference type="EMBL" id="BKAW01000001">
    <property type="protein sequence ID" value="GEQ01596.1"/>
    <property type="molecule type" value="Genomic_DNA"/>
</dbReference>
<sequence>MNINILGYNIFAKGGTSRSNINLIKSFLKNGNNVNYFNILDFESDDITRLIIHEGINNNNVQFYKFDDFIKIVAGDLLIITREELFIYAK</sequence>